<dbReference type="NCBIfam" id="NF007233">
    <property type="entry name" value="PRK09653.1"/>
    <property type="match status" value="1"/>
</dbReference>
<dbReference type="InterPro" id="IPR042112">
    <property type="entry name" value="P_AcTrfase_dom2"/>
</dbReference>
<name>A0A3S9PX84_9ACTO</name>
<evidence type="ECO:0000256" key="3">
    <source>
        <dbReference type="ARBA" id="ARBA00005656"/>
    </source>
</evidence>
<reference evidence="11 12" key="1">
    <citation type="submission" date="2018-12" db="EMBL/GenBank/DDBJ databases">
        <title>Complete genome sequence of Flaviflexus sp. H23T48.</title>
        <authorList>
            <person name="Bae J.-W."/>
            <person name="Lee J.-Y."/>
        </authorList>
    </citation>
    <scope>NUCLEOTIDE SEQUENCE [LARGE SCALE GENOMIC DNA]</scope>
    <source>
        <strain evidence="11 12">H23T48</strain>
    </source>
</reference>
<dbReference type="PIRSF" id="PIRSF000428">
    <property type="entry name" value="P_Ac_trans"/>
    <property type="match status" value="1"/>
</dbReference>
<dbReference type="InterPro" id="IPR004614">
    <property type="entry name" value="P_AcTrfase"/>
</dbReference>
<dbReference type="InterPro" id="IPR012147">
    <property type="entry name" value="P_Ac_Bu_trans"/>
</dbReference>
<accession>A0A3S9PX84</accession>
<dbReference type="NCBIfam" id="TIGR00651">
    <property type="entry name" value="pta"/>
    <property type="match status" value="1"/>
</dbReference>
<sequence>MREEITADHPEVPVFTDRIDESILEVFKQKPTIRTPLVFQSELMERARVQRRRIVLPEADDDRVLQAASIILTNDVSDIVFIGDEKTIRERANNRGYNIDDALIVDPADPAYLSRYVPELARLRAKKGMTEEQAAEKLKDLSYFATMMVHMGDADGMVSGANHTTAETIIPSFQIIKTKPDTSIVSSVFLMLMADRVLVYGDCAVNTNPTPAQLADITVSSAETAIQFGVDPRIALLSYSSGASGTGADVEAVVEATRLAREKNPDLLIEGPIQYDAAVDPNVARKKMPDSPVAGRANVFIFPSLNAGNIGYKAVQRSSGVVAVGPILQGLNKPVNDLSRGALVDDIVNTIAITAVQAQN</sequence>
<dbReference type="EMBL" id="CP034593">
    <property type="protein sequence ID" value="AZQ76936.1"/>
    <property type="molecule type" value="Genomic_DNA"/>
</dbReference>
<keyword evidence="12" id="KW-1185">Reference proteome</keyword>
<proteinExistence type="inferred from homology"/>
<dbReference type="AlphaFoldDB" id="A0A3S9PX84"/>
<evidence type="ECO:0000256" key="2">
    <source>
        <dbReference type="ARBA" id="ARBA00004989"/>
    </source>
</evidence>
<evidence type="ECO:0000256" key="7">
    <source>
        <dbReference type="ARBA" id="ARBA00023315"/>
    </source>
</evidence>
<dbReference type="KEGG" id="flh:EJ997_05895"/>
<evidence type="ECO:0000256" key="4">
    <source>
        <dbReference type="ARBA" id="ARBA00012707"/>
    </source>
</evidence>
<comment type="pathway">
    <text evidence="2">Metabolic intermediate biosynthesis; acetyl-CoA biosynthesis; acetyl-CoA from acetate: step 2/2.</text>
</comment>
<dbReference type="GO" id="GO:0008959">
    <property type="term" value="F:phosphate acetyltransferase activity"/>
    <property type="evidence" value="ECO:0007669"/>
    <property type="project" value="UniProtKB-EC"/>
</dbReference>
<dbReference type="OrthoDB" id="9808984at2"/>
<organism evidence="11 12">
    <name type="scientific">Flaviflexus ciconiae</name>
    <dbReference type="NCBI Taxonomy" id="2496867"/>
    <lineage>
        <taxon>Bacteria</taxon>
        <taxon>Bacillati</taxon>
        <taxon>Actinomycetota</taxon>
        <taxon>Actinomycetes</taxon>
        <taxon>Actinomycetales</taxon>
        <taxon>Actinomycetaceae</taxon>
        <taxon>Flaviflexus</taxon>
    </lineage>
</organism>
<comment type="function">
    <text evidence="9">Involved in acetate metabolism.</text>
</comment>
<dbReference type="Proteomes" id="UP000280344">
    <property type="component" value="Chromosome"/>
</dbReference>
<dbReference type="SUPFAM" id="SSF53659">
    <property type="entry name" value="Isocitrate/Isopropylmalate dehydrogenase-like"/>
    <property type="match status" value="1"/>
</dbReference>
<comment type="similarity">
    <text evidence="3">Belongs to the phosphate acetyltransferase and butyryltransferase family.</text>
</comment>
<evidence type="ECO:0000256" key="5">
    <source>
        <dbReference type="ARBA" id="ARBA00021528"/>
    </source>
</evidence>
<comment type="catalytic activity">
    <reaction evidence="1">
        <text>acetyl-CoA + phosphate = acetyl phosphate + CoA</text>
        <dbReference type="Rhea" id="RHEA:19521"/>
        <dbReference type="ChEBI" id="CHEBI:22191"/>
        <dbReference type="ChEBI" id="CHEBI:43474"/>
        <dbReference type="ChEBI" id="CHEBI:57287"/>
        <dbReference type="ChEBI" id="CHEBI:57288"/>
        <dbReference type="EC" id="2.3.1.8"/>
    </reaction>
</comment>
<evidence type="ECO:0000256" key="6">
    <source>
        <dbReference type="ARBA" id="ARBA00022679"/>
    </source>
</evidence>
<evidence type="ECO:0000313" key="11">
    <source>
        <dbReference type="EMBL" id="AZQ76936.1"/>
    </source>
</evidence>
<dbReference type="PANTHER" id="PTHR43356:SF3">
    <property type="entry name" value="PHOSPHATE ACETYLTRANSFERASE"/>
    <property type="match status" value="1"/>
</dbReference>
<dbReference type="Gene3D" id="3.40.50.10950">
    <property type="match status" value="1"/>
</dbReference>
<evidence type="ECO:0000313" key="12">
    <source>
        <dbReference type="Proteomes" id="UP000280344"/>
    </source>
</evidence>
<dbReference type="InterPro" id="IPR002505">
    <property type="entry name" value="PTA_PTB"/>
</dbReference>
<keyword evidence="7 11" id="KW-0012">Acyltransferase</keyword>
<dbReference type="EC" id="2.3.1.8" evidence="4"/>
<dbReference type="InterPro" id="IPR050500">
    <property type="entry name" value="Phos_Acetyltrans/Butyryltrans"/>
</dbReference>
<protein>
    <recommendedName>
        <fullName evidence="5">Phosphate acetyltransferase</fullName>
        <ecNumber evidence="4">2.3.1.8</ecNumber>
    </recommendedName>
    <alternativeName>
        <fullName evidence="8">Phosphotransacetylase</fullName>
    </alternativeName>
</protein>
<evidence type="ECO:0000256" key="9">
    <source>
        <dbReference type="ARBA" id="ARBA00049955"/>
    </source>
</evidence>
<dbReference type="Gene3D" id="3.40.50.10750">
    <property type="entry name" value="Isocitrate/Isopropylmalate dehydrogenase-like"/>
    <property type="match status" value="1"/>
</dbReference>
<feature type="domain" description="Phosphate acetyl/butaryl transferase" evidence="10">
    <location>
        <begin position="39"/>
        <end position="355"/>
    </location>
</feature>
<evidence type="ECO:0000256" key="8">
    <source>
        <dbReference type="ARBA" id="ARBA00031108"/>
    </source>
</evidence>
<evidence type="ECO:0000259" key="10">
    <source>
        <dbReference type="Pfam" id="PF01515"/>
    </source>
</evidence>
<dbReference type="NCBIfam" id="NF004167">
    <property type="entry name" value="PRK05632.1"/>
    <property type="match status" value="1"/>
</dbReference>
<gene>
    <name evidence="11" type="ORF">EJ997_05895</name>
</gene>
<dbReference type="InterPro" id="IPR042113">
    <property type="entry name" value="P_AcTrfase_dom1"/>
</dbReference>
<dbReference type="PANTHER" id="PTHR43356">
    <property type="entry name" value="PHOSPHATE ACETYLTRANSFERASE"/>
    <property type="match status" value="1"/>
</dbReference>
<dbReference type="Pfam" id="PF01515">
    <property type="entry name" value="PTA_PTB"/>
    <property type="match status" value="1"/>
</dbReference>
<keyword evidence="6 11" id="KW-0808">Transferase</keyword>
<dbReference type="FunFam" id="3.40.50.10750:FF:000001">
    <property type="entry name" value="Phosphate acetyltransferase"/>
    <property type="match status" value="1"/>
</dbReference>
<evidence type="ECO:0000256" key="1">
    <source>
        <dbReference type="ARBA" id="ARBA00000705"/>
    </source>
</evidence>